<keyword evidence="1" id="KW-0413">Isomerase</keyword>
<gene>
    <name evidence="1" type="ORF">BECKMB1821G_GA0114241_10748</name>
</gene>
<evidence type="ECO:0000313" key="1">
    <source>
        <dbReference type="EMBL" id="VFK30972.1"/>
    </source>
</evidence>
<accession>A0A450XNS5</accession>
<dbReference type="Gene3D" id="3.40.50.12500">
    <property type="match status" value="1"/>
</dbReference>
<name>A0A450XNS5_9GAMM</name>
<dbReference type="EMBL" id="CAADFO010000074">
    <property type="protein sequence ID" value="VFK30972.1"/>
    <property type="molecule type" value="Genomic_DNA"/>
</dbReference>
<dbReference type="PANTHER" id="PTHR40267:SF1">
    <property type="entry name" value="BLR3294 PROTEIN"/>
    <property type="match status" value="1"/>
</dbReference>
<protein>
    <submittedName>
        <fullName evidence="1">Maleate isomerase</fullName>
    </submittedName>
</protein>
<dbReference type="GO" id="GO:0016853">
    <property type="term" value="F:isomerase activity"/>
    <property type="evidence" value="ECO:0007669"/>
    <property type="project" value="UniProtKB-KW"/>
</dbReference>
<reference evidence="1" key="1">
    <citation type="submission" date="2019-02" db="EMBL/GenBank/DDBJ databases">
        <authorList>
            <person name="Gruber-Vodicka R. H."/>
            <person name="Seah K. B. B."/>
        </authorList>
    </citation>
    <scope>NUCLEOTIDE SEQUENCE</scope>
    <source>
        <strain evidence="1">BECK_BZ197</strain>
    </source>
</reference>
<organism evidence="1">
    <name type="scientific">Candidatus Kentrum sp. MB</name>
    <dbReference type="NCBI Taxonomy" id="2138164"/>
    <lineage>
        <taxon>Bacteria</taxon>
        <taxon>Pseudomonadati</taxon>
        <taxon>Pseudomonadota</taxon>
        <taxon>Gammaproteobacteria</taxon>
        <taxon>Candidatus Kentrum</taxon>
    </lineage>
</organism>
<dbReference type="PANTHER" id="PTHR40267">
    <property type="entry name" value="BLR3294 PROTEIN"/>
    <property type="match status" value="1"/>
</dbReference>
<proteinExistence type="predicted"/>
<dbReference type="InterPro" id="IPR026286">
    <property type="entry name" value="MaiA/AMDase"/>
</dbReference>
<dbReference type="InterPro" id="IPR053714">
    <property type="entry name" value="Iso_Racemase_Enz_sf"/>
</dbReference>
<dbReference type="Pfam" id="PF17645">
    <property type="entry name" value="Amdase"/>
    <property type="match status" value="1"/>
</dbReference>
<dbReference type="AlphaFoldDB" id="A0A450XNS5"/>
<sequence>MHGFDLDDEQEIGYLSPSEIIDAVIELDHQEAEGIFISCTALRATQTIRTIESRLNKPVITSNQALLWDALRLAGYDGTIENHGRLMKIPSDHSLRGT</sequence>